<keyword evidence="1" id="KW-0347">Helicase</keyword>
<keyword evidence="1" id="KW-0408">Iron</keyword>
<dbReference type="PANTHER" id="PTHR10887:SF433">
    <property type="entry name" value="DNA REPLICATION ATP-DEPENDENT HELICASE_NUCLEASE DNA2"/>
    <property type="match status" value="1"/>
</dbReference>
<dbReference type="PANTHER" id="PTHR10887">
    <property type="entry name" value="DNA2/NAM7 HELICASE FAMILY"/>
    <property type="match status" value="1"/>
</dbReference>
<dbReference type="GO" id="GO:0071932">
    <property type="term" value="P:replication fork reversal"/>
    <property type="evidence" value="ECO:0007669"/>
    <property type="project" value="TreeGrafter"/>
</dbReference>
<dbReference type="OrthoDB" id="5871723at2759"/>
<evidence type="ECO:0000256" key="1">
    <source>
        <dbReference type="RuleBase" id="RU367041"/>
    </source>
</evidence>
<dbReference type="GO" id="GO:0006281">
    <property type="term" value="P:DNA repair"/>
    <property type="evidence" value="ECO:0007669"/>
    <property type="project" value="UniProtKB-KW"/>
</dbReference>
<keyword evidence="1" id="KW-0539">Nucleus</keyword>
<dbReference type="GO" id="GO:0005737">
    <property type="term" value="C:cytoplasm"/>
    <property type="evidence" value="ECO:0007669"/>
    <property type="project" value="TreeGrafter"/>
</dbReference>
<reference evidence="3 4" key="2">
    <citation type="submission" date="2018-11" db="EMBL/GenBank/DDBJ databases">
        <authorList>
            <consortium name="Pathogen Informatics"/>
        </authorList>
    </citation>
    <scope>NUCLEOTIDE SEQUENCE [LARGE SCALE GENOMIC DNA]</scope>
</reference>
<dbReference type="EC" id="3.6.4.12" evidence="1"/>
<accession>A0A183JAA4</accession>
<keyword evidence="1" id="KW-0234">DNA repair</keyword>
<dbReference type="GO" id="GO:0051539">
    <property type="term" value="F:4 iron, 4 sulfur cluster binding"/>
    <property type="evidence" value="ECO:0007669"/>
    <property type="project" value="UniProtKB-UniRule"/>
</dbReference>
<comment type="catalytic activity">
    <reaction evidence="1">
        <text>ATP + H2O = ADP + phosphate + H(+)</text>
        <dbReference type="Rhea" id="RHEA:13065"/>
        <dbReference type="ChEBI" id="CHEBI:15377"/>
        <dbReference type="ChEBI" id="CHEBI:15378"/>
        <dbReference type="ChEBI" id="CHEBI:30616"/>
        <dbReference type="ChEBI" id="CHEBI:43474"/>
        <dbReference type="ChEBI" id="CHEBI:456216"/>
        <dbReference type="EC" id="3.6.4.12"/>
    </reaction>
</comment>
<keyword evidence="1" id="KW-0540">Nuclease</keyword>
<dbReference type="InterPro" id="IPR045055">
    <property type="entry name" value="DNA2/NAM7-like"/>
</dbReference>
<dbReference type="GO" id="GO:0017116">
    <property type="term" value="F:single-stranded DNA helicase activity"/>
    <property type="evidence" value="ECO:0007669"/>
    <property type="project" value="UniProtKB-UniRule"/>
</dbReference>
<keyword evidence="1" id="KW-0511">Multifunctional enzyme</keyword>
<dbReference type="GO" id="GO:0005694">
    <property type="term" value="C:chromosome"/>
    <property type="evidence" value="ECO:0007669"/>
    <property type="project" value="UniProtKB-SubCell"/>
</dbReference>
<sequence length="262" mass="30221">MSISLFEKLELAHQECVVSLTQQYRMNREIGSLSSALFYGSQLRCANEMLESLTLELQQPVDENIPGWIKKCLSTAVSDAVVFLDTSYSEDMRCENFGSGCLRNDGEATLLCQICEHFLKVSDGNKKFIVRYQVDIFLILLIKNTLQINWLTNSSTTITNRATHKDVKGSVLTRLLDNVLMSYKIIKNFNVHIFVNIEESHLRYLEESYTIILIQPRWMIIFWDCDIFFQMDAVAHFPFISLIRCSDFCTFSIAFRVIALYG</sequence>
<keyword evidence="1" id="KW-0479">Metal-binding</keyword>
<dbReference type="WBParaSite" id="SBAD_0001321501-mRNA-1">
    <property type="protein sequence ID" value="SBAD_0001321501-mRNA-1"/>
    <property type="gene ID" value="SBAD_0001321501"/>
</dbReference>
<dbReference type="EMBL" id="UZAM01018872">
    <property type="protein sequence ID" value="VDP51900.1"/>
    <property type="molecule type" value="Genomic_DNA"/>
</dbReference>
<comment type="function">
    <text evidence="1">Key enzyme involved in DNA replication and DNA repair. Involved in Okazaki fragments processing by cleaving long flaps that escape FEN1: flaps that are longer than 27 nucleotides are coated by replication protein A complex (RPA), leading to recruit DNA2 which cleaves the flap until it is too short to bind RPA and becomes a substrate for FEN1. Also involved in 5'-end resection of DNA during double-strand break (DSB) repair by mediating the cleavage of 5'-ssDNA.</text>
</comment>
<keyword evidence="1" id="KW-0411">Iron-sulfur</keyword>
<dbReference type="AlphaFoldDB" id="A0A183JAA4"/>
<dbReference type="GO" id="GO:0017108">
    <property type="term" value="F:5'-flap endonuclease activity"/>
    <property type="evidence" value="ECO:0007669"/>
    <property type="project" value="UniProtKB-UniRule"/>
</dbReference>
<evidence type="ECO:0000313" key="3">
    <source>
        <dbReference type="EMBL" id="VDP51900.1"/>
    </source>
</evidence>
<dbReference type="InterPro" id="IPR027417">
    <property type="entry name" value="P-loop_NTPase"/>
</dbReference>
<keyword evidence="1" id="KW-0235">DNA replication</keyword>
<dbReference type="GO" id="GO:0003677">
    <property type="term" value="F:DNA binding"/>
    <property type="evidence" value="ECO:0007669"/>
    <property type="project" value="UniProtKB-UniRule"/>
</dbReference>
<dbReference type="Proteomes" id="UP000270296">
    <property type="component" value="Unassembled WGS sequence"/>
</dbReference>
<keyword evidence="1" id="KW-0378">Hydrolase</keyword>
<reference evidence="5" key="1">
    <citation type="submission" date="2016-06" db="UniProtKB">
        <authorList>
            <consortium name="WormBaseParasite"/>
        </authorList>
    </citation>
    <scope>IDENTIFICATION</scope>
</reference>
<comment type="similarity">
    <text evidence="1">Belongs to the DNA2/NAM7 helicase family.</text>
</comment>
<keyword evidence="4" id="KW-1185">Reference proteome</keyword>
<evidence type="ECO:0000313" key="4">
    <source>
        <dbReference type="Proteomes" id="UP000270296"/>
    </source>
</evidence>
<keyword evidence="1" id="KW-0004">4Fe-4S</keyword>
<name>A0A183JAA4_9BILA</name>
<proteinExistence type="inferred from homology"/>
<dbReference type="InterPro" id="IPR041679">
    <property type="entry name" value="DNA2/NAM7-like_C"/>
</dbReference>
<evidence type="ECO:0000259" key="2">
    <source>
        <dbReference type="Pfam" id="PF13087"/>
    </source>
</evidence>
<dbReference type="EC" id="3.1.-.-" evidence="1"/>
<dbReference type="Pfam" id="PF13087">
    <property type="entry name" value="AAA_12"/>
    <property type="match status" value="1"/>
</dbReference>
<dbReference type="SUPFAM" id="SSF52540">
    <property type="entry name" value="P-loop containing nucleoside triphosphate hydrolases"/>
    <property type="match status" value="1"/>
</dbReference>
<keyword evidence="1" id="KW-0158">Chromosome</keyword>
<organism evidence="5">
    <name type="scientific">Soboliphyme baturini</name>
    <dbReference type="NCBI Taxonomy" id="241478"/>
    <lineage>
        <taxon>Eukaryota</taxon>
        <taxon>Metazoa</taxon>
        <taxon>Ecdysozoa</taxon>
        <taxon>Nematoda</taxon>
        <taxon>Enoplea</taxon>
        <taxon>Dorylaimia</taxon>
        <taxon>Dioctophymatida</taxon>
        <taxon>Dioctophymatoidea</taxon>
        <taxon>Soboliphymatidae</taxon>
        <taxon>Soboliphyme</taxon>
    </lineage>
</organism>
<dbReference type="Gene3D" id="3.40.50.300">
    <property type="entry name" value="P-loop containing nucleotide triphosphate hydrolases"/>
    <property type="match status" value="1"/>
</dbReference>
<keyword evidence="1" id="KW-0067">ATP-binding</keyword>
<dbReference type="GO" id="GO:0046872">
    <property type="term" value="F:metal ion binding"/>
    <property type="evidence" value="ECO:0007669"/>
    <property type="project" value="UniProtKB-UniRule"/>
</dbReference>
<keyword evidence="1" id="KW-0227">DNA damage</keyword>
<dbReference type="GO" id="GO:0033567">
    <property type="term" value="P:DNA replication, Okazaki fragment processing"/>
    <property type="evidence" value="ECO:0007669"/>
    <property type="project" value="UniProtKB-UniRule"/>
</dbReference>
<gene>
    <name evidence="3" type="ORF">SBAD_LOCUS12802</name>
</gene>
<feature type="domain" description="DNA2/NAM7 helicase-like C-terminal" evidence="2">
    <location>
        <begin position="2"/>
        <end position="126"/>
    </location>
</feature>
<keyword evidence="1" id="KW-0547">Nucleotide-binding</keyword>
<keyword evidence="1" id="KW-0238">DNA-binding</keyword>
<comment type="subcellular location">
    <subcellularLocation>
        <location evidence="1">Nucleus</location>
    </subcellularLocation>
    <subcellularLocation>
        <location evidence="1">Chromosome</location>
    </subcellularLocation>
</comment>
<evidence type="ECO:0000313" key="5">
    <source>
        <dbReference type="WBParaSite" id="SBAD_0001321501-mRNA-1"/>
    </source>
</evidence>
<protein>
    <recommendedName>
        <fullName evidence="1">DNA replication ATP-dependent helicase/nuclease</fullName>
        <ecNumber evidence="1">3.1.-.-</ecNumber>
        <ecNumber evidence="1">3.6.4.12</ecNumber>
    </recommendedName>
</protein>
<dbReference type="GO" id="GO:0005634">
    <property type="term" value="C:nucleus"/>
    <property type="evidence" value="ECO:0007669"/>
    <property type="project" value="UniProtKB-SubCell"/>
</dbReference>
<dbReference type="GO" id="GO:0005524">
    <property type="term" value="F:ATP binding"/>
    <property type="evidence" value="ECO:0007669"/>
    <property type="project" value="UniProtKB-UniRule"/>
</dbReference>